<keyword evidence="2" id="KW-1185">Reference proteome</keyword>
<evidence type="ECO:0000313" key="1">
    <source>
        <dbReference type="EMBL" id="DBA01096.1"/>
    </source>
</evidence>
<evidence type="ECO:0008006" key="3">
    <source>
        <dbReference type="Google" id="ProtNLM"/>
    </source>
</evidence>
<reference evidence="1" key="1">
    <citation type="submission" date="2022-11" db="EMBL/GenBank/DDBJ databases">
        <authorList>
            <person name="Morgan W.R."/>
            <person name="Tartar A."/>
        </authorList>
    </citation>
    <scope>NUCLEOTIDE SEQUENCE</scope>
    <source>
        <strain evidence="1">ARSEF 373</strain>
    </source>
</reference>
<sequence>MSPNRNQDDRLTGTSYFHWEYRMRMTLAKKGLQHHILKSSVGKSWDRNSPEWIKDDLKALGLIALSVEAIHQVHIREATPAHAFQMEAGTTLT</sequence>
<reference evidence="1" key="2">
    <citation type="journal article" date="2023" name="Microbiol Resour">
        <title>Decontamination and Annotation of the Draft Genome Sequence of the Oomycete Lagenidium giganteum ARSEF 373.</title>
        <authorList>
            <person name="Morgan W.R."/>
            <person name="Tartar A."/>
        </authorList>
    </citation>
    <scope>NUCLEOTIDE SEQUENCE</scope>
    <source>
        <strain evidence="1">ARSEF 373</strain>
    </source>
</reference>
<accession>A0AAV2Z498</accession>
<name>A0AAV2Z498_9STRA</name>
<dbReference type="AlphaFoldDB" id="A0AAV2Z498"/>
<protein>
    <recommendedName>
        <fullName evidence="3">Polyprotein</fullName>
    </recommendedName>
</protein>
<dbReference type="EMBL" id="DAKRPA010000053">
    <property type="protein sequence ID" value="DBA01096.1"/>
    <property type="molecule type" value="Genomic_DNA"/>
</dbReference>
<evidence type="ECO:0000313" key="2">
    <source>
        <dbReference type="Proteomes" id="UP001146120"/>
    </source>
</evidence>
<gene>
    <name evidence="1" type="ORF">N0F65_001724</name>
</gene>
<proteinExistence type="predicted"/>
<dbReference type="Proteomes" id="UP001146120">
    <property type="component" value="Unassembled WGS sequence"/>
</dbReference>
<comment type="caution">
    <text evidence="1">The sequence shown here is derived from an EMBL/GenBank/DDBJ whole genome shotgun (WGS) entry which is preliminary data.</text>
</comment>
<organism evidence="1 2">
    <name type="scientific">Lagenidium giganteum</name>
    <dbReference type="NCBI Taxonomy" id="4803"/>
    <lineage>
        <taxon>Eukaryota</taxon>
        <taxon>Sar</taxon>
        <taxon>Stramenopiles</taxon>
        <taxon>Oomycota</taxon>
        <taxon>Peronosporomycetes</taxon>
        <taxon>Pythiales</taxon>
        <taxon>Pythiaceae</taxon>
    </lineage>
</organism>